<dbReference type="FunFam" id="3.30.60.30:FF:000040">
    <property type="entry name" value="Agrin, putative"/>
    <property type="match status" value="1"/>
</dbReference>
<dbReference type="PROSITE" id="PS51465">
    <property type="entry name" value="KAZAL_2"/>
    <property type="match status" value="2"/>
</dbReference>
<dbReference type="InterPro" id="IPR002350">
    <property type="entry name" value="Kazal_dom"/>
</dbReference>
<dbReference type="SMART" id="SM00280">
    <property type="entry name" value="KAZAL"/>
    <property type="match status" value="2"/>
</dbReference>
<evidence type="ECO:0000259" key="2">
    <source>
        <dbReference type="PROSITE" id="PS51465"/>
    </source>
</evidence>
<dbReference type="GO" id="GO:0005576">
    <property type="term" value="C:extracellular region"/>
    <property type="evidence" value="ECO:0007669"/>
    <property type="project" value="TreeGrafter"/>
</dbReference>
<dbReference type="Proteomes" id="UP000887116">
    <property type="component" value="Unassembled WGS sequence"/>
</dbReference>
<name>A0A8X6HIL7_TRICU</name>
<keyword evidence="4" id="KW-1185">Reference proteome</keyword>
<evidence type="ECO:0000256" key="1">
    <source>
        <dbReference type="ARBA" id="ARBA00023157"/>
    </source>
</evidence>
<accession>A0A8X6HIL7</accession>
<dbReference type="OrthoDB" id="88467at2759"/>
<evidence type="ECO:0000313" key="4">
    <source>
        <dbReference type="Proteomes" id="UP000887116"/>
    </source>
</evidence>
<comment type="caution">
    <text evidence="3">The sequence shown here is derived from an EMBL/GenBank/DDBJ whole genome shotgun (WGS) entry which is preliminary data.</text>
</comment>
<dbReference type="GO" id="GO:0030154">
    <property type="term" value="P:cell differentiation"/>
    <property type="evidence" value="ECO:0007669"/>
    <property type="project" value="TreeGrafter"/>
</dbReference>
<feature type="non-terminal residue" evidence="3">
    <location>
        <position position="1"/>
    </location>
</feature>
<gene>
    <name evidence="3" type="primary">fsta</name>
    <name evidence="3" type="ORF">TNCT_606061</name>
</gene>
<feature type="domain" description="Kazal-like" evidence="2">
    <location>
        <begin position="146"/>
        <end position="191"/>
    </location>
</feature>
<dbReference type="SUPFAM" id="SSF100895">
    <property type="entry name" value="Kazal-type serine protease inhibitors"/>
    <property type="match status" value="2"/>
</dbReference>
<dbReference type="SMART" id="SM00274">
    <property type="entry name" value="FOLN"/>
    <property type="match status" value="2"/>
</dbReference>
<dbReference type="InterPro" id="IPR050653">
    <property type="entry name" value="Prot_Inhib_GrowthFact_Antg"/>
</dbReference>
<dbReference type="PANTHER" id="PTHR10913:SF78">
    <property type="entry name" value="AGRIN"/>
    <property type="match status" value="1"/>
</dbReference>
<keyword evidence="1" id="KW-1015">Disulfide bond</keyword>
<dbReference type="EMBL" id="BMAO01028330">
    <property type="protein sequence ID" value="GFR23673.1"/>
    <property type="molecule type" value="Genomic_DNA"/>
</dbReference>
<evidence type="ECO:0000313" key="3">
    <source>
        <dbReference type="EMBL" id="GFR23673.1"/>
    </source>
</evidence>
<proteinExistence type="predicted"/>
<dbReference type="Gene3D" id="3.30.60.30">
    <property type="match status" value="2"/>
</dbReference>
<dbReference type="Pfam" id="PF07648">
    <property type="entry name" value="Kazal_2"/>
    <property type="match status" value="2"/>
</dbReference>
<dbReference type="PANTHER" id="PTHR10913">
    <property type="entry name" value="FOLLISTATIN-RELATED"/>
    <property type="match status" value="1"/>
</dbReference>
<dbReference type="InterPro" id="IPR036058">
    <property type="entry name" value="Kazal_dom_sf"/>
</dbReference>
<dbReference type="CDD" id="cd00104">
    <property type="entry name" value="KAZAL_FS"/>
    <property type="match status" value="2"/>
</dbReference>
<dbReference type="AlphaFoldDB" id="A0A8X6HIL7"/>
<protein>
    <submittedName>
        <fullName evidence="3">Follistatin-A</fullName>
    </submittedName>
</protein>
<feature type="domain" description="Kazal-like" evidence="2">
    <location>
        <begin position="65"/>
        <end position="119"/>
    </location>
</feature>
<reference evidence="3" key="1">
    <citation type="submission" date="2020-07" db="EMBL/GenBank/DDBJ databases">
        <title>Multicomponent nature underlies the extraordinary mechanical properties of spider dragline silk.</title>
        <authorList>
            <person name="Kono N."/>
            <person name="Nakamura H."/>
            <person name="Mori M."/>
            <person name="Yoshida Y."/>
            <person name="Ohtoshi R."/>
            <person name="Malay A.D."/>
            <person name="Moran D.A.P."/>
            <person name="Tomita M."/>
            <person name="Numata K."/>
            <person name="Arakawa K."/>
        </authorList>
    </citation>
    <scope>NUCLEOTIDE SEQUENCE</scope>
</reference>
<sequence length="191" mass="21141">MVFDAFSYSPSHPSLNDALKARTNLLPDILTMLLRFRFSNIAVISDGNPCDGVECPTSQVCQLDDRRNPICRCNSICSPDFRPMCGSDGRTYTNECTLRVEACKSRKNIRIIYTGECSSGANPCDSLQCGPYQNCDIDLLGIATCQCDAACEKAVRLVCGSDEQTYLNECEMRKQGCILKKSIKLAYRGEC</sequence>
<organism evidence="3 4">
    <name type="scientific">Trichonephila clavata</name>
    <name type="common">Joro spider</name>
    <name type="synonym">Nephila clavata</name>
    <dbReference type="NCBI Taxonomy" id="2740835"/>
    <lineage>
        <taxon>Eukaryota</taxon>
        <taxon>Metazoa</taxon>
        <taxon>Ecdysozoa</taxon>
        <taxon>Arthropoda</taxon>
        <taxon>Chelicerata</taxon>
        <taxon>Arachnida</taxon>
        <taxon>Araneae</taxon>
        <taxon>Araneomorphae</taxon>
        <taxon>Entelegynae</taxon>
        <taxon>Araneoidea</taxon>
        <taxon>Nephilidae</taxon>
        <taxon>Trichonephila</taxon>
    </lineage>
</organism>
<dbReference type="InterPro" id="IPR003645">
    <property type="entry name" value="Fol_N"/>
</dbReference>